<sequence length="20" mass="2451">MMQLKSWSRIPFMNPLVMLQ</sequence>
<protein>
    <submittedName>
        <fullName evidence="1">Uncharacterized protein</fullName>
    </submittedName>
</protein>
<accession>A0A0A9A4Y4</accession>
<organism evidence="1">
    <name type="scientific">Arundo donax</name>
    <name type="common">Giant reed</name>
    <name type="synonym">Donax arundinaceus</name>
    <dbReference type="NCBI Taxonomy" id="35708"/>
    <lineage>
        <taxon>Eukaryota</taxon>
        <taxon>Viridiplantae</taxon>
        <taxon>Streptophyta</taxon>
        <taxon>Embryophyta</taxon>
        <taxon>Tracheophyta</taxon>
        <taxon>Spermatophyta</taxon>
        <taxon>Magnoliopsida</taxon>
        <taxon>Liliopsida</taxon>
        <taxon>Poales</taxon>
        <taxon>Poaceae</taxon>
        <taxon>PACMAD clade</taxon>
        <taxon>Arundinoideae</taxon>
        <taxon>Arundineae</taxon>
        <taxon>Arundo</taxon>
    </lineage>
</organism>
<reference evidence="1" key="2">
    <citation type="journal article" date="2015" name="Data Brief">
        <title>Shoot transcriptome of the giant reed, Arundo donax.</title>
        <authorList>
            <person name="Barrero R.A."/>
            <person name="Guerrero F.D."/>
            <person name="Moolhuijzen P."/>
            <person name="Goolsby J.A."/>
            <person name="Tidwell J."/>
            <person name="Bellgard S.E."/>
            <person name="Bellgard M.I."/>
        </authorList>
    </citation>
    <scope>NUCLEOTIDE SEQUENCE</scope>
    <source>
        <tissue evidence="1">Shoot tissue taken approximately 20 cm above the soil surface</tissue>
    </source>
</reference>
<reference evidence="1" key="1">
    <citation type="submission" date="2014-09" db="EMBL/GenBank/DDBJ databases">
        <authorList>
            <person name="Magalhaes I.L.F."/>
            <person name="Oliveira U."/>
            <person name="Santos F.R."/>
            <person name="Vidigal T.H.D.A."/>
            <person name="Brescovit A.D."/>
            <person name="Santos A.J."/>
        </authorList>
    </citation>
    <scope>NUCLEOTIDE SEQUENCE</scope>
    <source>
        <tissue evidence="1">Shoot tissue taken approximately 20 cm above the soil surface</tissue>
    </source>
</reference>
<dbReference type="EMBL" id="GBRH01251759">
    <property type="protein sequence ID" value="JAD46136.1"/>
    <property type="molecule type" value="Transcribed_RNA"/>
</dbReference>
<proteinExistence type="predicted"/>
<dbReference type="AlphaFoldDB" id="A0A0A9A4Y4"/>
<evidence type="ECO:0000313" key="1">
    <source>
        <dbReference type="EMBL" id="JAD46136.1"/>
    </source>
</evidence>
<name>A0A0A9A4Y4_ARUDO</name>